<name>A0A099T5S9_METMT</name>
<gene>
    <name evidence="1" type="ORF">LI82_02090</name>
</gene>
<comment type="caution">
    <text evidence="1">The sequence shown here is derived from an EMBL/GenBank/DDBJ whole genome shotgun (WGS) entry which is preliminary data.</text>
</comment>
<dbReference type="EMBL" id="JRHO01000005">
    <property type="protein sequence ID" value="KGK99561.1"/>
    <property type="molecule type" value="Genomic_DNA"/>
</dbReference>
<dbReference type="Proteomes" id="UP000029859">
    <property type="component" value="Unassembled WGS sequence"/>
</dbReference>
<dbReference type="AlphaFoldDB" id="A0A099T5S9"/>
<dbReference type="OrthoDB" id="371940at2157"/>
<dbReference type="RefSeq" id="WP_048193292.1">
    <property type="nucleotide sequence ID" value="NZ_CAAGSM010000007.1"/>
</dbReference>
<organism evidence="1 2">
    <name type="scientific">Methanococcoides methylutens</name>
    <dbReference type="NCBI Taxonomy" id="2226"/>
    <lineage>
        <taxon>Archaea</taxon>
        <taxon>Methanobacteriati</taxon>
        <taxon>Methanobacteriota</taxon>
        <taxon>Stenosarchaea group</taxon>
        <taxon>Methanomicrobia</taxon>
        <taxon>Methanosarcinales</taxon>
        <taxon>Methanosarcinaceae</taxon>
        <taxon>Methanococcoides</taxon>
    </lineage>
</organism>
<dbReference type="SUPFAM" id="SSF46785">
    <property type="entry name" value="Winged helix' DNA-binding domain"/>
    <property type="match status" value="1"/>
</dbReference>
<accession>A0A099T5S9</accession>
<evidence type="ECO:0000313" key="2">
    <source>
        <dbReference type="Proteomes" id="UP000029859"/>
    </source>
</evidence>
<keyword evidence="2" id="KW-1185">Reference proteome</keyword>
<evidence type="ECO:0000313" key="1">
    <source>
        <dbReference type="EMBL" id="KGK99561.1"/>
    </source>
</evidence>
<sequence length="163" mass="19138">MSNIDFIKLSEEGYNVWIKGNHCYRCNYEWKSSSPKEPRVCPKCKSSYWNRPRNDEKENVQNKIELEAKAVMMHKLFDQSIETRYDAVISLIGKIDDELYDAVQEYHETKAQQLVDKQKEKEPDILSESDIEEFTHKVVNDGESLKQMDPDVIDRLLQALGHQ</sequence>
<protein>
    <submittedName>
        <fullName evidence="1">Uncharacterized protein</fullName>
    </submittedName>
</protein>
<reference evidence="1 2" key="1">
    <citation type="submission" date="2014-09" db="EMBL/GenBank/DDBJ databases">
        <title>Draft genome sequence of an obligately methylotrophic methanogen, Methanococcoides methylutens, isolated from marine sediment.</title>
        <authorList>
            <person name="Guan Y."/>
            <person name="Ngugi D.K."/>
            <person name="Blom J."/>
            <person name="Ali S."/>
            <person name="Ferry J.G."/>
            <person name="Stingl U."/>
        </authorList>
    </citation>
    <scope>NUCLEOTIDE SEQUENCE [LARGE SCALE GENOMIC DNA]</scope>
    <source>
        <strain evidence="1 2">DSM 2657</strain>
    </source>
</reference>
<dbReference type="InterPro" id="IPR036390">
    <property type="entry name" value="WH_DNA-bd_sf"/>
</dbReference>
<proteinExistence type="predicted"/>